<evidence type="ECO:0000256" key="1">
    <source>
        <dbReference type="SAM" id="MobiDB-lite"/>
    </source>
</evidence>
<reference evidence="3 4" key="1">
    <citation type="journal article" date="2022" name="Syst. Appl. Microbiol.">
        <title>Rhodopirellula aestuarii sp. nov., a novel member of the genus Rhodopirellula isolated from brackish sediments collected in the Tagus River estuary, Portugal.</title>
        <authorList>
            <person name="Vitorino I.R."/>
            <person name="Klimek D."/>
            <person name="Calusinska M."/>
            <person name="Lobo-da-Cunha A."/>
            <person name="Vasconcelos V."/>
            <person name="Lage O.M."/>
        </authorList>
    </citation>
    <scope>NUCLEOTIDE SEQUENCE [LARGE SCALE GENOMIC DNA]</scope>
    <source>
        <strain evidence="3 4">ICT_H3.1</strain>
    </source>
</reference>
<gene>
    <name evidence="3" type="ORF">NB063_29525</name>
</gene>
<name>A0ABT0UE98_9BACT</name>
<dbReference type="RefSeq" id="WP_250932915.1">
    <property type="nucleotide sequence ID" value="NZ_JAMQBK010000100.1"/>
</dbReference>
<feature type="transmembrane region" description="Helical" evidence="2">
    <location>
        <begin position="163"/>
        <end position="185"/>
    </location>
</feature>
<keyword evidence="2" id="KW-0472">Membrane</keyword>
<evidence type="ECO:0008006" key="5">
    <source>
        <dbReference type="Google" id="ProtNLM"/>
    </source>
</evidence>
<feature type="region of interest" description="Disordered" evidence="1">
    <location>
        <begin position="190"/>
        <end position="308"/>
    </location>
</feature>
<protein>
    <recommendedName>
        <fullName evidence="5">Zinc finger/thioredoxin putative domain-containing protein</fullName>
    </recommendedName>
</protein>
<sequence>MSVPFSVRCVSCHGRLRVTDQALVGTIVACPRCGSMVQIAEPEPSEPKQSPPGPPPATSPADAPPSTARTSPPQPQMVVGSENVDSQEITQSDVLGEANALDDPQTSGNAFANSAEAPPVESGFARDPNPAAPDRTSADQEQLDWKSEGNWASEPKRRLRKQLLIGASALGGLIVIGVLAAWLLGGPDTPEPVAQHPPTQPAQNLVDEVGDDSETVPSAPPSPAPDPVAEETPAPSTIPAEEASDPLPGDTPPTELDAPAAPQLPMDSGPIPSGLLPVDILAENNDNSPLIPDGVKPSATGEDSGEVGQPLMEMPEGLEVFTQLLDLPGNAPDAPPVTTSATPVDDMMVEAAADAMLDPMLLATPPPDVNIDNALKFRVAIQTEGYPLHAFVLVCSELTQVPIQIDWVSLDLADISLTQPVEDAQPGWKPIGQLMDTIASQLGLIFEKEETRLFLSIGEASLKQRLADVTSLEDFGDEQVDALQWVDDFVDATEWDAREQIGLRALLVDCLRDARGIPQKFKPATLKHWSARAECLTKPVVPTPDEQDNFPEHWPLLKAGRSGPQLDTAITLAGILRQTSRVNNAACLVNWDDARQRRLTPGQLVLPYADQPAGEMLAKTLAPMGLQTRVADDSHWWVGTQATYDRMPLLVIGDELGPQRDQIMQRINEAAARTDTLILIKHDPVSDRYLSLMPRFLYRQLPAILKPFM</sequence>
<keyword evidence="2" id="KW-1133">Transmembrane helix</keyword>
<evidence type="ECO:0000313" key="3">
    <source>
        <dbReference type="EMBL" id="MCM2374785.1"/>
    </source>
</evidence>
<dbReference type="Proteomes" id="UP001202961">
    <property type="component" value="Unassembled WGS sequence"/>
</dbReference>
<proteinExistence type="predicted"/>
<feature type="compositionally biased region" description="Pro residues" evidence="1">
    <location>
        <begin position="49"/>
        <end position="58"/>
    </location>
</feature>
<evidence type="ECO:0000313" key="4">
    <source>
        <dbReference type="Proteomes" id="UP001202961"/>
    </source>
</evidence>
<feature type="compositionally biased region" description="Low complexity" evidence="1">
    <location>
        <begin position="59"/>
        <end position="71"/>
    </location>
</feature>
<dbReference type="EMBL" id="JAMQBK010000100">
    <property type="protein sequence ID" value="MCM2374785.1"/>
    <property type="molecule type" value="Genomic_DNA"/>
</dbReference>
<feature type="region of interest" description="Disordered" evidence="1">
    <location>
        <begin position="99"/>
        <end position="156"/>
    </location>
</feature>
<feature type="region of interest" description="Disordered" evidence="1">
    <location>
        <begin position="41"/>
        <end position="87"/>
    </location>
</feature>
<accession>A0ABT0UE98</accession>
<keyword evidence="4" id="KW-1185">Reference proteome</keyword>
<organism evidence="3 4">
    <name type="scientific">Aporhodopirellula aestuarii</name>
    <dbReference type="NCBI Taxonomy" id="2950107"/>
    <lineage>
        <taxon>Bacteria</taxon>
        <taxon>Pseudomonadati</taxon>
        <taxon>Planctomycetota</taxon>
        <taxon>Planctomycetia</taxon>
        <taxon>Pirellulales</taxon>
        <taxon>Pirellulaceae</taxon>
        <taxon>Aporhodopirellula</taxon>
    </lineage>
</organism>
<comment type="caution">
    <text evidence="3">The sequence shown here is derived from an EMBL/GenBank/DDBJ whole genome shotgun (WGS) entry which is preliminary data.</text>
</comment>
<evidence type="ECO:0000256" key="2">
    <source>
        <dbReference type="SAM" id="Phobius"/>
    </source>
</evidence>
<keyword evidence="2" id="KW-0812">Transmembrane</keyword>